<reference evidence="1 2" key="1">
    <citation type="submission" date="2020-08" db="EMBL/GenBank/DDBJ databases">
        <title>Genomic Encyclopedia of Type Strains, Phase IV (KMG-IV): sequencing the most valuable type-strain genomes for metagenomic binning, comparative biology and taxonomic classification.</title>
        <authorList>
            <person name="Goeker M."/>
        </authorList>
    </citation>
    <scope>NUCLEOTIDE SEQUENCE [LARGE SCALE GENOMIC DNA]</scope>
    <source>
        <strain evidence="1 2">DSM 28570</strain>
    </source>
</reference>
<gene>
    <name evidence="1" type="ORF">HNQ81_000518</name>
</gene>
<dbReference type="AlphaFoldDB" id="A0A840UVQ8"/>
<dbReference type="InterPro" id="IPR046163">
    <property type="entry name" value="DUF6165"/>
</dbReference>
<accession>A0A840UVQ8</accession>
<sequence>MNENTDRPLLVPVSWGELLDKITILEIKSERMADAVKLANVRHELQLLAGVRDRQGLVPDSLAGLVAELRSVNEMLWEIEDAIRECERHQDFGERFVELARSVYFSNDRRAALKYRINRLMGSPVVEEKSYAAYGR</sequence>
<organism evidence="1 2">
    <name type="scientific">Desulfoprunum benzoelyticum</name>
    <dbReference type="NCBI Taxonomy" id="1506996"/>
    <lineage>
        <taxon>Bacteria</taxon>
        <taxon>Pseudomonadati</taxon>
        <taxon>Thermodesulfobacteriota</taxon>
        <taxon>Desulfobulbia</taxon>
        <taxon>Desulfobulbales</taxon>
        <taxon>Desulfobulbaceae</taxon>
        <taxon>Desulfoprunum</taxon>
    </lineage>
</organism>
<dbReference type="EMBL" id="JACHEO010000002">
    <property type="protein sequence ID" value="MBB5346808.1"/>
    <property type="molecule type" value="Genomic_DNA"/>
</dbReference>
<name>A0A840UVQ8_9BACT</name>
<comment type="caution">
    <text evidence="1">The sequence shown here is derived from an EMBL/GenBank/DDBJ whole genome shotgun (WGS) entry which is preliminary data.</text>
</comment>
<protein>
    <submittedName>
        <fullName evidence="1">Uncharacterized protein</fullName>
    </submittedName>
</protein>
<proteinExistence type="predicted"/>
<dbReference type="Proteomes" id="UP000539642">
    <property type="component" value="Unassembled WGS sequence"/>
</dbReference>
<keyword evidence="2" id="KW-1185">Reference proteome</keyword>
<dbReference type="RefSeq" id="WP_183348029.1">
    <property type="nucleotide sequence ID" value="NZ_JACHEO010000002.1"/>
</dbReference>
<dbReference type="Pfam" id="PF19662">
    <property type="entry name" value="DUF6165"/>
    <property type="match status" value="1"/>
</dbReference>
<evidence type="ECO:0000313" key="1">
    <source>
        <dbReference type="EMBL" id="MBB5346808.1"/>
    </source>
</evidence>
<evidence type="ECO:0000313" key="2">
    <source>
        <dbReference type="Proteomes" id="UP000539642"/>
    </source>
</evidence>